<reference evidence="1 2" key="1">
    <citation type="submission" date="2021-04" db="EMBL/GenBank/DDBJ databases">
        <authorList>
            <person name="Bliznina A."/>
        </authorList>
    </citation>
    <scope>NUCLEOTIDE SEQUENCE [LARGE SCALE GENOMIC DNA]</scope>
</reference>
<accession>A0ABN7TAE2</accession>
<evidence type="ECO:0000313" key="2">
    <source>
        <dbReference type="Proteomes" id="UP001158576"/>
    </source>
</evidence>
<protein>
    <submittedName>
        <fullName evidence="1">Oidioi.mRNA.OKI2018_I69.chr2.g6829.t1.cds</fullName>
    </submittedName>
</protein>
<gene>
    <name evidence="1" type="ORF">OKIOD_LOCUS15594</name>
</gene>
<proteinExistence type="predicted"/>
<organism evidence="1 2">
    <name type="scientific">Oikopleura dioica</name>
    <name type="common">Tunicate</name>
    <dbReference type="NCBI Taxonomy" id="34765"/>
    <lineage>
        <taxon>Eukaryota</taxon>
        <taxon>Metazoa</taxon>
        <taxon>Chordata</taxon>
        <taxon>Tunicata</taxon>
        <taxon>Appendicularia</taxon>
        <taxon>Copelata</taxon>
        <taxon>Oikopleuridae</taxon>
        <taxon>Oikopleura</taxon>
    </lineage>
</organism>
<evidence type="ECO:0000313" key="1">
    <source>
        <dbReference type="EMBL" id="CAG5112637.1"/>
    </source>
</evidence>
<sequence length="98" mass="11304">MPKFTGMLELMAHFRPLKGQLKDTPSIAFLSKDDPTSQESMRVLEGNIDEIRFVDDHSTEKKIDGLENTPMQTEQLQELKKWMILKLIQKPVTVVFNS</sequence>
<dbReference type="EMBL" id="OU015567">
    <property type="protein sequence ID" value="CAG5112637.1"/>
    <property type="molecule type" value="Genomic_DNA"/>
</dbReference>
<name>A0ABN7TAE2_OIKDI</name>
<keyword evidence="2" id="KW-1185">Reference proteome</keyword>
<dbReference type="Proteomes" id="UP001158576">
    <property type="component" value="Chromosome 2"/>
</dbReference>